<dbReference type="InterPro" id="IPR021146">
    <property type="entry name" value="Phage_gp6-like_head-tail"/>
</dbReference>
<dbReference type="EMBL" id="JANJZL010000019">
    <property type="protein sequence ID" value="MCR2045491.1"/>
    <property type="molecule type" value="Genomic_DNA"/>
</dbReference>
<proteinExistence type="predicted"/>
<accession>A0A9X2ML44</accession>
<organism evidence="1 2">
    <name type="scientific">Anaerosalibacter massiliensis</name>
    <dbReference type="NCBI Taxonomy" id="1347392"/>
    <lineage>
        <taxon>Bacteria</taxon>
        <taxon>Bacillati</taxon>
        <taxon>Bacillota</taxon>
        <taxon>Tissierellia</taxon>
        <taxon>Tissierellales</taxon>
        <taxon>Sporanaerobacteraceae</taxon>
        <taxon>Anaerosalibacter</taxon>
    </lineage>
</organism>
<protein>
    <submittedName>
        <fullName evidence="1">Phage head-tail connector protein</fullName>
    </submittedName>
</protein>
<evidence type="ECO:0000313" key="1">
    <source>
        <dbReference type="EMBL" id="MCR2045491.1"/>
    </source>
</evidence>
<sequence length="110" mass="13214">MEILDRVLARLPGEDNQADEPFLKESIRLVEDRLNLRLNTDKLPDKFESILVDAVIKIWRRRYHEGIETEKIDTINTKFVDNILEEYEKEIQAYLYNKEKDSFKNVVRFI</sequence>
<gene>
    <name evidence="1" type="ORF">NSA23_15425</name>
</gene>
<reference evidence="1" key="1">
    <citation type="submission" date="2022-07" db="EMBL/GenBank/DDBJ databases">
        <title>Enhanced cultured diversity of the mouse gut microbiota enables custom-made synthetic communities.</title>
        <authorList>
            <person name="Afrizal A."/>
        </authorList>
    </citation>
    <scope>NUCLEOTIDE SEQUENCE</scope>
    <source>
        <strain evidence="1">DSM 29482</strain>
    </source>
</reference>
<keyword evidence="2" id="KW-1185">Reference proteome</keyword>
<dbReference type="OrthoDB" id="3194802at2"/>
<dbReference type="AlphaFoldDB" id="A0A9X2ML44"/>
<dbReference type="Pfam" id="PF05135">
    <property type="entry name" value="Phage_connect_1"/>
    <property type="match status" value="1"/>
</dbReference>
<evidence type="ECO:0000313" key="2">
    <source>
        <dbReference type="Proteomes" id="UP001142078"/>
    </source>
</evidence>
<comment type="caution">
    <text evidence="1">The sequence shown here is derived from an EMBL/GenBank/DDBJ whole genome shotgun (WGS) entry which is preliminary data.</text>
</comment>
<name>A0A9X2ML44_9FIRM</name>
<dbReference type="RefSeq" id="WP_042678510.1">
    <property type="nucleotide sequence ID" value="NZ_CABKTM010000005.1"/>
</dbReference>
<dbReference type="Proteomes" id="UP001142078">
    <property type="component" value="Unassembled WGS sequence"/>
</dbReference>